<dbReference type="AlphaFoldDB" id="A0AAU9URA8"/>
<feature type="compositionally biased region" description="Polar residues" evidence="1">
    <location>
        <begin position="1"/>
        <end position="11"/>
    </location>
</feature>
<keyword evidence="3" id="KW-1185">Reference proteome</keyword>
<gene>
    <name evidence="2" type="ORF">EEDITHA_LOCUS16652</name>
</gene>
<proteinExistence type="predicted"/>
<accession>A0AAU9URA8</accession>
<organism evidence="2 3">
    <name type="scientific">Euphydryas editha</name>
    <name type="common">Edith's checkerspot</name>
    <dbReference type="NCBI Taxonomy" id="104508"/>
    <lineage>
        <taxon>Eukaryota</taxon>
        <taxon>Metazoa</taxon>
        <taxon>Ecdysozoa</taxon>
        <taxon>Arthropoda</taxon>
        <taxon>Hexapoda</taxon>
        <taxon>Insecta</taxon>
        <taxon>Pterygota</taxon>
        <taxon>Neoptera</taxon>
        <taxon>Endopterygota</taxon>
        <taxon>Lepidoptera</taxon>
        <taxon>Glossata</taxon>
        <taxon>Ditrysia</taxon>
        <taxon>Papilionoidea</taxon>
        <taxon>Nymphalidae</taxon>
        <taxon>Nymphalinae</taxon>
        <taxon>Euphydryas</taxon>
    </lineage>
</organism>
<feature type="region of interest" description="Disordered" evidence="1">
    <location>
        <begin position="63"/>
        <end position="94"/>
    </location>
</feature>
<feature type="compositionally biased region" description="Low complexity" evidence="1">
    <location>
        <begin position="30"/>
        <end position="41"/>
    </location>
</feature>
<reference evidence="2" key="1">
    <citation type="submission" date="2022-03" db="EMBL/GenBank/DDBJ databases">
        <authorList>
            <person name="Tunstrom K."/>
        </authorList>
    </citation>
    <scope>NUCLEOTIDE SEQUENCE</scope>
</reference>
<name>A0AAU9URA8_EUPED</name>
<feature type="compositionally biased region" description="Polar residues" evidence="1">
    <location>
        <begin position="69"/>
        <end position="82"/>
    </location>
</feature>
<evidence type="ECO:0000313" key="3">
    <source>
        <dbReference type="Proteomes" id="UP001153954"/>
    </source>
</evidence>
<sequence>MSASSSSTSRGCEQRTSTRDASGMATDGSTARTRQTFAATASGHTLSLNARIGWRGPRLPAGTVIGRNPTMSNITPLVTTVPSGGGEITSPARQ</sequence>
<dbReference type="EMBL" id="CAKOGL010000024">
    <property type="protein sequence ID" value="CAH2101950.1"/>
    <property type="molecule type" value="Genomic_DNA"/>
</dbReference>
<comment type="caution">
    <text evidence="2">The sequence shown here is derived from an EMBL/GenBank/DDBJ whole genome shotgun (WGS) entry which is preliminary data.</text>
</comment>
<evidence type="ECO:0000256" key="1">
    <source>
        <dbReference type="SAM" id="MobiDB-lite"/>
    </source>
</evidence>
<protein>
    <submittedName>
        <fullName evidence="2">Uncharacterized protein</fullName>
    </submittedName>
</protein>
<evidence type="ECO:0000313" key="2">
    <source>
        <dbReference type="EMBL" id="CAH2101950.1"/>
    </source>
</evidence>
<dbReference type="Proteomes" id="UP001153954">
    <property type="component" value="Unassembled WGS sequence"/>
</dbReference>
<feature type="region of interest" description="Disordered" evidence="1">
    <location>
        <begin position="1"/>
        <end position="44"/>
    </location>
</feature>